<evidence type="ECO:0000256" key="1">
    <source>
        <dbReference type="SAM" id="Phobius"/>
    </source>
</evidence>
<dbReference type="EMBL" id="ABZS01000015">
    <property type="protein sequence ID" value="EEP61221.1"/>
    <property type="molecule type" value="Genomic_DNA"/>
</dbReference>
<feature type="transmembrane region" description="Helical" evidence="1">
    <location>
        <begin position="277"/>
        <end position="299"/>
    </location>
</feature>
<gene>
    <name evidence="3" type="ORF">SULYE_0252</name>
</gene>
<dbReference type="Gene3D" id="3.40.50.300">
    <property type="entry name" value="P-loop containing nucleotide triphosphate hydrolases"/>
    <property type="match status" value="1"/>
</dbReference>
<sequence length="306" mass="35093">MSYLDFFGLKEDPFKITPDPSFFYESLTHRTAKNLLKYVVENGEGFCVIIGEPGTGKTTILRKFLSELPENYISALILNPNLAPEEFLKTLLDEFMLPYDKDISKNEILKILKIFLLKNISKGIKTLIIIDEAQLMPVETLEELRLLSNLETEKEKLIQIILVGQPELEEKLKLPELKQLNDRITNKMFLERLSPKEVEKYISHRLRLAGGEKIKIDPEVYELVYNHSKGIPRLINVIMSKALMIAFLDSSLEIKPIHINSATKSLSNEESESDVSFYHYLLIFILSLGIIIALVYILFQTGGFKI</sequence>
<organism evidence="3 4">
    <name type="scientific">Sulfurihydrogenibium yellowstonense SS-5</name>
    <dbReference type="NCBI Taxonomy" id="432331"/>
    <lineage>
        <taxon>Bacteria</taxon>
        <taxon>Pseudomonadati</taxon>
        <taxon>Aquificota</taxon>
        <taxon>Aquificia</taxon>
        <taxon>Aquificales</taxon>
        <taxon>Hydrogenothermaceae</taxon>
        <taxon>Sulfurihydrogenibium</taxon>
    </lineage>
</organism>
<name>C4FI68_9AQUI</name>
<accession>C4FI68</accession>
<dbReference type="InterPro" id="IPR052026">
    <property type="entry name" value="ExeA_AAA_ATPase_DNA-bind"/>
</dbReference>
<dbReference type="Proteomes" id="UP000005540">
    <property type="component" value="Unassembled WGS sequence"/>
</dbReference>
<dbReference type="GO" id="GO:0016887">
    <property type="term" value="F:ATP hydrolysis activity"/>
    <property type="evidence" value="ECO:0007669"/>
    <property type="project" value="InterPro"/>
</dbReference>
<keyword evidence="1" id="KW-0472">Membrane</keyword>
<dbReference type="SUPFAM" id="SSF52540">
    <property type="entry name" value="P-loop containing nucleoside triphosphate hydrolases"/>
    <property type="match status" value="1"/>
</dbReference>
<dbReference type="CDD" id="cd00009">
    <property type="entry name" value="AAA"/>
    <property type="match status" value="1"/>
</dbReference>
<evidence type="ECO:0000313" key="4">
    <source>
        <dbReference type="Proteomes" id="UP000005540"/>
    </source>
</evidence>
<keyword evidence="4" id="KW-1185">Reference proteome</keyword>
<dbReference type="OrthoDB" id="9815896at2"/>
<dbReference type="SMART" id="SM00382">
    <property type="entry name" value="AAA"/>
    <property type="match status" value="1"/>
</dbReference>
<dbReference type="InterPro" id="IPR003593">
    <property type="entry name" value="AAA+_ATPase"/>
</dbReference>
<reference evidence="3 4" key="1">
    <citation type="submission" date="2009-04" db="EMBL/GenBank/DDBJ databases">
        <authorList>
            <person name="Reysenbach A.-L."/>
            <person name="Heidelberg J.F."/>
            <person name="Nelson W.C."/>
        </authorList>
    </citation>
    <scope>NUCLEOTIDE SEQUENCE [LARGE SCALE GENOMIC DNA]</scope>
    <source>
        <strain evidence="3 4">SS-5</strain>
    </source>
</reference>
<feature type="domain" description="AAA+ ATPase" evidence="2">
    <location>
        <begin position="43"/>
        <end position="194"/>
    </location>
</feature>
<proteinExistence type="predicted"/>
<evidence type="ECO:0000259" key="2">
    <source>
        <dbReference type="SMART" id="SM00382"/>
    </source>
</evidence>
<comment type="caution">
    <text evidence="3">The sequence shown here is derived from an EMBL/GenBank/DDBJ whole genome shotgun (WGS) entry which is preliminary data.</text>
</comment>
<evidence type="ECO:0000313" key="3">
    <source>
        <dbReference type="EMBL" id="EEP61221.1"/>
    </source>
</evidence>
<dbReference type="PANTHER" id="PTHR35894:SF1">
    <property type="entry name" value="PHOSPHORIBULOKINASE _ URIDINE KINASE FAMILY"/>
    <property type="match status" value="1"/>
</dbReference>
<dbReference type="AlphaFoldDB" id="C4FI68"/>
<keyword evidence="1" id="KW-0812">Transmembrane</keyword>
<dbReference type="RefSeq" id="WP_007545667.1">
    <property type="nucleotide sequence ID" value="NZ_ABZS01000015.1"/>
</dbReference>
<dbReference type="InterPro" id="IPR027417">
    <property type="entry name" value="P-loop_NTPase"/>
</dbReference>
<keyword evidence="1" id="KW-1133">Transmembrane helix</keyword>
<dbReference type="Pfam" id="PF13401">
    <property type="entry name" value="AAA_22"/>
    <property type="match status" value="1"/>
</dbReference>
<protein>
    <submittedName>
        <fullName evidence="3">General secretion pathway protein A</fullName>
    </submittedName>
</protein>
<dbReference type="InterPro" id="IPR049945">
    <property type="entry name" value="AAA_22"/>
</dbReference>
<dbReference type="PANTHER" id="PTHR35894">
    <property type="entry name" value="GENERAL SECRETION PATHWAY PROTEIN A-RELATED"/>
    <property type="match status" value="1"/>
</dbReference>